<dbReference type="Proteomes" id="UP000001865">
    <property type="component" value="Chromosome"/>
</dbReference>
<protein>
    <submittedName>
        <fullName evidence="1">Uncharacterized protein</fullName>
    </submittedName>
</protein>
<evidence type="ECO:0000313" key="2">
    <source>
        <dbReference type="Proteomes" id="UP000001865"/>
    </source>
</evidence>
<proteinExistence type="predicted"/>
<dbReference type="EMBL" id="CP001127">
    <property type="protein sequence ID" value="ACF92382.1"/>
    <property type="molecule type" value="Genomic_DNA"/>
</dbReference>
<dbReference type="HOGENOM" id="CLU_2587678_0_0_6"/>
<dbReference type="AlphaFoldDB" id="A0A0N1R034"/>
<dbReference type="KEGG" id="sew:SeSA_A1903"/>
<sequence>MLPSFFGVMSPKKRSKKGASIGCAAILNDTAEYTHTYNELLLNCRRREVSATGRSRQTQHGEKPQLFYQNSLLIKGNNYF</sequence>
<organism evidence="1 2">
    <name type="scientific">Salmonella schwarzengrund (strain CVM19633)</name>
    <dbReference type="NCBI Taxonomy" id="439843"/>
    <lineage>
        <taxon>Bacteria</taxon>
        <taxon>Pseudomonadati</taxon>
        <taxon>Pseudomonadota</taxon>
        <taxon>Gammaproteobacteria</taxon>
        <taxon>Enterobacterales</taxon>
        <taxon>Enterobacteriaceae</taxon>
        <taxon>Salmonella</taxon>
    </lineage>
</organism>
<name>A0A0N1R034_SALSV</name>
<accession>A0A0N1R034</accession>
<evidence type="ECO:0000313" key="1">
    <source>
        <dbReference type="EMBL" id="ACF92382.1"/>
    </source>
</evidence>
<reference evidence="1 2" key="1">
    <citation type="journal article" date="2011" name="J. Bacteriol.">
        <title>Comparative genomics of 28 Salmonella enterica isolates: evidence for CRISPR-mediated adaptive sublineage evolution.</title>
        <authorList>
            <person name="Fricke W.F."/>
            <person name="Mammel M.K."/>
            <person name="McDermott P.F."/>
            <person name="Tartera C."/>
            <person name="White D.G."/>
            <person name="Leclerc J.E."/>
            <person name="Ravel J."/>
            <person name="Cebula T.A."/>
        </authorList>
    </citation>
    <scope>NUCLEOTIDE SEQUENCE [LARGE SCALE GENOMIC DNA]</scope>
    <source>
        <strain evidence="1 2">CVM19633</strain>
    </source>
</reference>
<gene>
    <name evidence="1" type="ordered locus">SeSA_A1903</name>
</gene>